<dbReference type="InterPro" id="IPR046366">
    <property type="entry name" value="MPAB"/>
</dbReference>
<evidence type="ECO:0000313" key="3">
    <source>
        <dbReference type="Proteomes" id="UP000696573"/>
    </source>
</evidence>
<proteinExistence type="predicted"/>
<dbReference type="OrthoDB" id="545169at2759"/>
<dbReference type="PANTHER" id="PTHR36124:SF4">
    <property type="entry name" value="ER-BOUND OXYGENASE MPAB_MPAB'_RUBBER OXYGENASE CATALYTIC DOMAIN-CONTAINING PROTEIN"/>
    <property type="match status" value="1"/>
</dbReference>
<evidence type="ECO:0008006" key="4">
    <source>
        <dbReference type="Google" id="ProtNLM"/>
    </source>
</evidence>
<sequence>MNLPLHDMAAIWASIHTCLSFILPLTFVAYLILVKSYRYARRDEIEAKFMSGGRELSTMTGKEAFEILAQLQELEFPYAFAKARQMALLKAGGIPSMSKLFAVTGQNNRRNAGRRAVDTEILLRESQTMPRDSERYAMAVARVNYFHERYRRAGKITDPDLLHTLGDGLAEILTVIERDEWRKLTDVEKCALGVFHKNLGEDLDIPFDALPSSEGGWRDGVHFAMDLRDWTIKYEEEVAVPNGPSVQYVDAYVDSAFLSMPKWVGVTMRKTLGADLDDTMRSSLGLEAPGPLQSLLIRTMRNLRILYLRHLSLPRHTAKKALSVSPNPKTGKYNFERKGLQPWYMEPTFWSSWGPSALLIRAAGGRVPGSKGDRYYPQGYDLMTIGPEPQKGKGIDEMKGDIEAIRARGVATCPFSMAKLGEI</sequence>
<keyword evidence="3" id="KW-1185">Reference proteome</keyword>
<dbReference type="AlphaFoldDB" id="A0A9N9V8Q4"/>
<gene>
    <name evidence="2" type="ORF">CRHIZ90672A_00005376</name>
</gene>
<organism evidence="2 3">
    <name type="scientific">Clonostachys rhizophaga</name>
    <dbReference type="NCBI Taxonomy" id="160324"/>
    <lineage>
        <taxon>Eukaryota</taxon>
        <taxon>Fungi</taxon>
        <taxon>Dikarya</taxon>
        <taxon>Ascomycota</taxon>
        <taxon>Pezizomycotina</taxon>
        <taxon>Sordariomycetes</taxon>
        <taxon>Hypocreomycetidae</taxon>
        <taxon>Hypocreales</taxon>
        <taxon>Bionectriaceae</taxon>
        <taxon>Clonostachys</taxon>
    </lineage>
</organism>
<dbReference type="GO" id="GO:0016491">
    <property type="term" value="F:oxidoreductase activity"/>
    <property type="evidence" value="ECO:0007669"/>
    <property type="project" value="InterPro"/>
</dbReference>
<keyword evidence="1" id="KW-0812">Transmembrane</keyword>
<protein>
    <recommendedName>
        <fullName evidence="4">Mycophenolic acid synthesis protein B</fullName>
    </recommendedName>
</protein>
<name>A0A9N9V8Q4_9HYPO</name>
<feature type="transmembrane region" description="Helical" evidence="1">
    <location>
        <begin position="12"/>
        <end position="33"/>
    </location>
</feature>
<reference evidence="2" key="1">
    <citation type="submission" date="2021-10" db="EMBL/GenBank/DDBJ databases">
        <authorList>
            <person name="Piombo E."/>
        </authorList>
    </citation>
    <scope>NUCLEOTIDE SEQUENCE</scope>
</reference>
<dbReference type="EMBL" id="CABFNQ020000544">
    <property type="protein sequence ID" value="CAH0018753.1"/>
    <property type="molecule type" value="Genomic_DNA"/>
</dbReference>
<evidence type="ECO:0000256" key="1">
    <source>
        <dbReference type="SAM" id="Phobius"/>
    </source>
</evidence>
<accession>A0A9N9V8Q4</accession>
<keyword evidence="1" id="KW-1133">Transmembrane helix</keyword>
<comment type="caution">
    <text evidence="2">The sequence shown here is derived from an EMBL/GenBank/DDBJ whole genome shotgun (WGS) entry which is preliminary data.</text>
</comment>
<dbReference type="PANTHER" id="PTHR36124">
    <property type="match status" value="1"/>
</dbReference>
<evidence type="ECO:0000313" key="2">
    <source>
        <dbReference type="EMBL" id="CAH0018753.1"/>
    </source>
</evidence>
<keyword evidence="1" id="KW-0472">Membrane</keyword>
<dbReference type="Proteomes" id="UP000696573">
    <property type="component" value="Unassembled WGS sequence"/>
</dbReference>